<feature type="domain" description="HTH cro/C1-type" evidence="1">
    <location>
        <begin position="27"/>
        <end position="91"/>
    </location>
</feature>
<dbReference type="Gene3D" id="1.10.260.40">
    <property type="entry name" value="lambda repressor-like DNA-binding domains"/>
    <property type="match status" value="1"/>
</dbReference>
<dbReference type="InterPro" id="IPR010982">
    <property type="entry name" value="Lambda_DNA-bd_dom_sf"/>
</dbReference>
<dbReference type="AlphaFoldDB" id="A0A0R2CDN3"/>
<reference evidence="2 3" key="1">
    <citation type="journal article" date="2015" name="Genome Announc.">
        <title>Expanding the biotechnology potential of lactobacilli through comparative genomics of 213 strains and associated genera.</title>
        <authorList>
            <person name="Sun Z."/>
            <person name="Harris H.M."/>
            <person name="McCann A."/>
            <person name="Guo C."/>
            <person name="Argimon S."/>
            <person name="Zhang W."/>
            <person name="Yang X."/>
            <person name="Jeffery I.B."/>
            <person name="Cooney J.C."/>
            <person name="Kagawa T.F."/>
            <person name="Liu W."/>
            <person name="Song Y."/>
            <person name="Salvetti E."/>
            <person name="Wrobel A."/>
            <person name="Rasinkangas P."/>
            <person name="Parkhill J."/>
            <person name="Rea M.C."/>
            <person name="O'Sullivan O."/>
            <person name="Ritari J."/>
            <person name="Douillard F.P."/>
            <person name="Paul Ross R."/>
            <person name="Yang R."/>
            <person name="Briner A.E."/>
            <person name="Felis G.E."/>
            <person name="de Vos W.M."/>
            <person name="Barrangou R."/>
            <person name="Klaenhammer T.R."/>
            <person name="Caufield P.W."/>
            <person name="Cui Y."/>
            <person name="Zhang H."/>
            <person name="O'Toole P.W."/>
        </authorList>
    </citation>
    <scope>NUCLEOTIDE SEQUENCE [LARGE SCALE GENOMIC DNA]</scope>
    <source>
        <strain evidence="2 3">DSM 22689</strain>
    </source>
</reference>
<dbReference type="PATRIC" id="fig|1423745.4.peg.279"/>
<organism evidence="2 3">
    <name type="scientific">Fructilactobacillus florum DSM 22689 = JCM 16035</name>
    <dbReference type="NCBI Taxonomy" id="1423745"/>
    <lineage>
        <taxon>Bacteria</taxon>
        <taxon>Bacillati</taxon>
        <taxon>Bacillota</taxon>
        <taxon>Bacilli</taxon>
        <taxon>Lactobacillales</taxon>
        <taxon>Lactobacillaceae</taxon>
        <taxon>Fructilactobacillus</taxon>
    </lineage>
</organism>
<name>A0A0R2CDN3_9LACO</name>
<dbReference type="Pfam" id="PF01381">
    <property type="entry name" value="HTH_3"/>
    <property type="match status" value="1"/>
</dbReference>
<protein>
    <recommendedName>
        <fullName evidence="1">HTH cro/C1-type domain-containing protein</fullName>
    </recommendedName>
</protein>
<comment type="caution">
    <text evidence="2">The sequence shown here is derived from an EMBL/GenBank/DDBJ whole genome shotgun (WGS) entry which is preliminary data.</text>
</comment>
<dbReference type="EMBL" id="AYZI01000011">
    <property type="protein sequence ID" value="KRM89857.1"/>
    <property type="molecule type" value="Genomic_DNA"/>
</dbReference>
<dbReference type="GO" id="GO:0003677">
    <property type="term" value="F:DNA binding"/>
    <property type="evidence" value="ECO:0007669"/>
    <property type="project" value="InterPro"/>
</dbReference>
<evidence type="ECO:0000313" key="2">
    <source>
        <dbReference type="EMBL" id="KRM89857.1"/>
    </source>
</evidence>
<evidence type="ECO:0000313" key="3">
    <source>
        <dbReference type="Proteomes" id="UP000051586"/>
    </source>
</evidence>
<dbReference type="InterPro" id="IPR001387">
    <property type="entry name" value="Cro/C1-type_HTH"/>
</dbReference>
<gene>
    <name evidence="2" type="ORF">FC87_GL000271</name>
</gene>
<proteinExistence type="predicted"/>
<dbReference type="PROSITE" id="PS50943">
    <property type="entry name" value="HTH_CROC1"/>
    <property type="match status" value="1"/>
</dbReference>
<dbReference type="SUPFAM" id="SSF47413">
    <property type="entry name" value="lambda repressor-like DNA-binding domains"/>
    <property type="match status" value="1"/>
</dbReference>
<dbReference type="STRING" id="1423745.GCA_001311215_01495"/>
<evidence type="ECO:0000259" key="1">
    <source>
        <dbReference type="PROSITE" id="PS50943"/>
    </source>
</evidence>
<sequence length="158" mass="18382">MHRPPVFYLAMTYNNSKEDFGMFPERLKALRTGRHITLAELAQELNKMFPSDQHHENTASQIGNWERGIRNPSYLEVRKLATYFGVSMDYLSGRVDNQTTDLSKLFISGVALSFNEQPLAANDRYEIYQLIDGYLHGKQNRKKTEFEHQEELDLGYES</sequence>
<dbReference type="Proteomes" id="UP000051586">
    <property type="component" value="Unassembled WGS sequence"/>
</dbReference>
<dbReference type="CDD" id="cd00093">
    <property type="entry name" value="HTH_XRE"/>
    <property type="match status" value="1"/>
</dbReference>
<accession>A0A0R2CDN3</accession>
<dbReference type="SMART" id="SM00530">
    <property type="entry name" value="HTH_XRE"/>
    <property type="match status" value="1"/>
</dbReference>